<dbReference type="Proteomes" id="UP000827721">
    <property type="component" value="Unassembled WGS sequence"/>
</dbReference>
<protein>
    <submittedName>
        <fullName evidence="2">Uncharacterized protein</fullName>
    </submittedName>
</protein>
<keyword evidence="3" id="KW-1185">Reference proteome</keyword>
<accession>A0ABQ8HWR2</accession>
<gene>
    <name evidence="2" type="ORF">JRO89_XS06G0053700</name>
</gene>
<organism evidence="2 3">
    <name type="scientific">Xanthoceras sorbifolium</name>
    <dbReference type="NCBI Taxonomy" id="99658"/>
    <lineage>
        <taxon>Eukaryota</taxon>
        <taxon>Viridiplantae</taxon>
        <taxon>Streptophyta</taxon>
        <taxon>Embryophyta</taxon>
        <taxon>Tracheophyta</taxon>
        <taxon>Spermatophyta</taxon>
        <taxon>Magnoliopsida</taxon>
        <taxon>eudicotyledons</taxon>
        <taxon>Gunneridae</taxon>
        <taxon>Pentapetalae</taxon>
        <taxon>rosids</taxon>
        <taxon>malvids</taxon>
        <taxon>Sapindales</taxon>
        <taxon>Sapindaceae</taxon>
        <taxon>Xanthoceroideae</taxon>
        <taxon>Xanthoceras</taxon>
    </lineage>
</organism>
<comment type="caution">
    <text evidence="2">The sequence shown here is derived from an EMBL/GenBank/DDBJ whole genome shotgun (WGS) entry which is preliminary data.</text>
</comment>
<dbReference type="EMBL" id="JAFEMO010000006">
    <property type="protein sequence ID" value="KAH7568806.1"/>
    <property type="molecule type" value="Genomic_DNA"/>
</dbReference>
<evidence type="ECO:0000313" key="2">
    <source>
        <dbReference type="EMBL" id="KAH7568806.1"/>
    </source>
</evidence>
<feature type="region of interest" description="Disordered" evidence="1">
    <location>
        <begin position="1"/>
        <end position="30"/>
    </location>
</feature>
<evidence type="ECO:0000313" key="3">
    <source>
        <dbReference type="Proteomes" id="UP000827721"/>
    </source>
</evidence>
<evidence type="ECO:0000256" key="1">
    <source>
        <dbReference type="SAM" id="MobiDB-lite"/>
    </source>
</evidence>
<name>A0ABQ8HWR2_9ROSI</name>
<sequence length="93" mass="10794">MMHRRRQKNAEESKQQEKEEQKRVEGDKKVEFVKQKSKGVWATNPKPNEATAVWVECGNCEKAYWVQFTPPPWASLPPTPITPTGWECHAFPN</sequence>
<proteinExistence type="predicted"/>
<feature type="compositionally biased region" description="Basic and acidic residues" evidence="1">
    <location>
        <begin position="8"/>
        <end position="30"/>
    </location>
</feature>
<reference evidence="2 3" key="1">
    <citation type="submission" date="2021-02" db="EMBL/GenBank/DDBJ databases">
        <title>Plant Genome Project.</title>
        <authorList>
            <person name="Zhang R.-G."/>
        </authorList>
    </citation>
    <scope>NUCLEOTIDE SEQUENCE [LARGE SCALE GENOMIC DNA]</scope>
    <source>
        <tissue evidence="2">Leaves</tissue>
    </source>
</reference>